<organism evidence="8 9">
    <name type="scientific">Panagrolaimus davidi</name>
    <dbReference type="NCBI Taxonomy" id="227884"/>
    <lineage>
        <taxon>Eukaryota</taxon>
        <taxon>Metazoa</taxon>
        <taxon>Ecdysozoa</taxon>
        <taxon>Nematoda</taxon>
        <taxon>Chromadorea</taxon>
        <taxon>Rhabditida</taxon>
        <taxon>Tylenchina</taxon>
        <taxon>Panagrolaimomorpha</taxon>
        <taxon>Panagrolaimoidea</taxon>
        <taxon>Panagrolaimidae</taxon>
        <taxon>Panagrolaimus</taxon>
    </lineage>
</organism>
<dbReference type="PANTHER" id="PTHR12370:SF8">
    <property type="entry name" value="PHOSPHOLIPASE B-LIKE 3-RELATED"/>
    <property type="match status" value="1"/>
</dbReference>
<dbReference type="Gene3D" id="3.60.60.30">
    <property type="match status" value="1"/>
</dbReference>
<dbReference type="GO" id="GO:0009395">
    <property type="term" value="P:phospholipid catabolic process"/>
    <property type="evidence" value="ECO:0007669"/>
    <property type="project" value="TreeGrafter"/>
</dbReference>
<evidence type="ECO:0000313" key="9">
    <source>
        <dbReference type="WBParaSite" id="PDA_v2.g1535.t1"/>
    </source>
</evidence>
<dbReference type="Pfam" id="PF04916">
    <property type="entry name" value="Phospholip_B"/>
    <property type="match status" value="1"/>
</dbReference>
<dbReference type="WBParaSite" id="PDA_v2.g1535.t1">
    <property type="protein sequence ID" value="PDA_v2.g1535.t1"/>
    <property type="gene ID" value="PDA_v2.g1535"/>
</dbReference>
<reference evidence="9" key="1">
    <citation type="submission" date="2022-11" db="UniProtKB">
        <authorList>
            <consortium name="WormBaseParasite"/>
        </authorList>
    </citation>
    <scope>IDENTIFICATION</scope>
</reference>
<keyword evidence="5 7" id="KW-0443">Lipid metabolism</keyword>
<dbReference type="Proteomes" id="UP000887578">
    <property type="component" value="Unplaced"/>
</dbReference>
<dbReference type="InterPro" id="IPR007000">
    <property type="entry name" value="PLipase_B-like"/>
</dbReference>
<dbReference type="PANTHER" id="PTHR12370">
    <property type="entry name" value="PHOSPHOLIPASE B-RELATED"/>
    <property type="match status" value="1"/>
</dbReference>
<dbReference type="GO" id="GO:0004620">
    <property type="term" value="F:phospholipase activity"/>
    <property type="evidence" value="ECO:0007669"/>
    <property type="project" value="InterPro"/>
</dbReference>
<accession>A0A914PI58</accession>
<evidence type="ECO:0000256" key="1">
    <source>
        <dbReference type="ARBA" id="ARBA00007835"/>
    </source>
</evidence>
<sequence length="603" mass="69540">MRPQILLVFVAFLAFSEASLRRHSASTFLKRPKEIENSPVYNNYKLREVPSEEDDEEIADTVFDKVNDRPDYRRVSICKKSQESDTLEIIEGETCEQKVAIGRYRNDVNKTGWGVFEVETFPGFSEQLQSYAAGVAEGHLTKLQIYYHWQNTVENMCKNQKEYCKKLYKYIQQNLDWINKKIVSTPKADLYWHHVNLTYTQLTGIHDGYRKLKDAEYVPNISFLLNPILMIQLSGELIDLNKALNRTFDAAVDDPEPSKCSGFLKATDGNKDLLFSHVSMSGFHTMNRVLKLYKFAYDKKNVPGHTMSFSGYPGALASADDYNLISSGLASIETTISVFHEELYENVKPEGQLHCWVRSIIANRLAHNGSEWTTIFAWYNSGTYNNQWTIVDYKLFKPGQPLPQKDLLWISEQVPGYIGSRDMTWFLNKFTYWPSYNIPYLKSVSTKSGFDEKGNSLNWWRWGYSPRARIFHRDHNKVQDIDTLRALMRSNDYTHEEFSKCKCNPPYTAEAAISTRGDLNPINGTYEIPGMGHRNHGSLDYKGTSYALFKNLQLNVIGGPTYDPLPPFNWNTTNIDAPHFGQPTLWKFEPFTTQWEAKVEVDL</sequence>
<keyword evidence="8" id="KW-1185">Reference proteome</keyword>
<evidence type="ECO:0000313" key="8">
    <source>
        <dbReference type="Proteomes" id="UP000887578"/>
    </source>
</evidence>
<feature type="signal peptide" evidence="7">
    <location>
        <begin position="1"/>
        <end position="18"/>
    </location>
</feature>
<evidence type="ECO:0000256" key="2">
    <source>
        <dbReference type="ARBA" id="ARBA00022729"/>
    </source>
</evidence>
<dbReference type="GO" id="GO:0005576">
    <property type="term" value="C:extracellular region"/>
    <property type="evidence" value="ECO:0007669"/>
    <property type="project" value="TreeGrafter"/>
</dbReference>
<keyword evidence="6" id="KW-0325">Glycoprotein</keyword>
<comment type="similarity">
    <text evidence="1 7">Belongs to the phospholipase B-like family.</text>
</comment>
<feature type="chain" id="PRO_5038163978" description="Phospholipase B-like" evidence="7">
    <location>
        <begin position="19"/>
        <end position="603"/>
    </location>
</feature>
<evidence type="ECO:0000256" key="4">
    <source>
        <dbReference type="ARBA" id="ARBA00022963"/>
    </source>
</evidence>
<name>A0A914PI58_9BILA</name>
<evidence type="ECO:0000256" key="5">
    <source>
        <dbReference type="ARBA" id="ARBA00023098"/>
    </source>
</evidence>
<dbReference type="EC" id="3.1.1.-" evidence="7"/>
<evidence type="ECO:0000256" key="7">
    <source>
        <dbReference type="RuleBase" id="RU364138"/>
    </source>
</evidence>
<comment type="function">
    <text evidence="7">Putative phospholipase.</text>
</comment>
<protein>
    <recommendedName>
        <fullName evidence="7">Phospholipase B-like</fullName>
        <ecNumber evidence="7">3.1.1.-</ecNumber>
    </recommendedName>
</protein>
<keyword evidence="4 7" id="KW-0442">Lipid degradation</keyword>
<evidence type="ECO:0000256" key="3">
    <source>
        <dbReference type="ARBA" id="ARBA00022801"/>
    </source>
</evidence>
<proteinExistence type="inferred from homology"/>
<evidence type="ECO:0000256" key="6">
    <source>
        <dbReference type="ARBA" id="ARBA00023180"/>
    </source>
</evidence>
<dbReference type="AlphaFoldDB" id="A0A914PI58"/>
<keyword evidence="2 7" id="KW-0732">Signal</keyword>
<keyword evidence="3 7" id="KW-0378">Hydrolase</keyword>